<protein>
    <submittedName>
        <fullName evidence="1">Uncharacterized protein</fullName>
    </submittedName>
</protein>
<dbReference type="EMBL" id="KF959826">
    <property type="protein sequence ID" value="AMK61717.1"/>
    <property type="molecule type" value="Genomic_DNA"/>
</dbReference>
<accession>A0A140E092</accession>
<dbReference type="Pfam" id="PF19186">
    <property type="entry name" value="DUF5868"/>
    <property type="match status" value="1"/>
</dbReference>
<evidence type="ECO:0000313" key="1">
    <source>
        <dbReference type="EMBL" id="AMK61717.1"/>
    </source>
</evidence>
<dbReference type="Proteomes" id="UP000240935">
    <property type="component" value="Segment"/>
</dbReference>
<reference evidence="1 2" key="1">
    <citation type="journal article" date="2014" name="Virol. J.">
        <title>Samba virus: a novel mimivirus from a giant rain forest, the Brazilian Amazon.</title>
        <authorList>
            <person name="Campos R.K."/>
            <person name="Boratto P.V."/>
            <person name="Assis F.L."/>
            <person name="Aguiar E.R."/>
            <person name="Silva L.C."/>
            <person name="Albarnaz J.D."/>
            <person name="Dornas F.P."/>
            <person name="Trindade G.S."/>
            <person name="Ferreira P.P."/>
            <person name="Marques J.T."/>
            <person name="Robert C."/>
            <person name="Raoult D."/>
            <person name="Kroon E.G."/>
            <person name="La Scola B."/>
            <person name="Abrahao J.S."/>
        </authorList>
    </citation>
    <scope>NUCLEOTIDE SEQUENCE [LARGE SCALE GENOMIC DNA]</scope>
</reference>
<dbReference type="SMR" id="A0A140E092"/>
<name>A0A140E092_MIMIV</name>
<sequence>MKYIVGDYLYLGSKENEINNNFTWLMRYLYREFVLDYDKMKKIYGHIESDNNYDDIYNDNNFRDILYFEPNLMDDDKYIYKYENNINLDNDIDDIVFYEEIKNLILELQVYLSEKTTKRLRVMGITKLKLVNDFGINKYVGGIRDLDWKLHFWPEYTIVNDNYITLHELIIACFKIKSHKFETYHEYFMKFDEFHVFSCVKKKDGLNTMCKEIIAFVNFNHYSSL</sequence>
<evidence type="ECO:0000313" key="2">
    <source>
        <dbReference type="Proteomes" id="UP000240935"/>
    </source>
</evidence>
<dbReference type="InterPro" id="IPR043840">
    <property type="entry name" value="DUF5868"/>
</dbReference>
<proteinExistence type="predicted"/>
<organism evidence="1 2">
    <name type="scientific">Samba virus</name>
    <dbReference type="NCBI Taxonomy" id="1461100"/>
    <lineage>
        <taxon>Viruses</taxon>
        <taxon>Varidnaviria</taxon>
        <taxon>Bamfordvirae</taxon>
        <taxon>Nucleocytoviricota</taxon>
        <taxon>Megaviricetes</taxon>
        <taxon>Imitervirales</taxon>
        <taxon>Mimiviridae</taxon>
        <taxon>Megamimivirinae</taxon>
        <taxon>Mimivirus</taxon>
        <taxon>Mimivirus bradfordmassiliense</taxon>
    </lineage>
</organism>